<dbReference type="Gene3D" id="2.160.20.10">
    <property type="entry name" value="Single-stranded right-handed beta-helix, Pectin lyase-like"/>
    <property type="match status" value="1"/>
</dbReference>
<dbReference type="AlphaFoldDB" id="A0AAW1YMA9"/>
<reference evidence="3 4" key="1">
    <citation type="journal article" date="2023" name="G3 (Bethesda)">
        <title>A chromosome-length genome assembly and annotation of blackberry (Rubus argutus, cv. 'Hillquist').</title>
        <authorList>
            <person name="Bruna T."/>
            <person name="Aryal R."/>
            <person name="Dudchenko O."/>
            <person name="Sargent D.J."/>
            <person name="Mead D."/>
            <person name="Buti M."/>
            <person name="Cavallini A."/>
            <person name="Hytonen T."/>
            <person name="Andres J."/>
            <person name="Pham M."/>
            <person name="Weisz D."/>
            <person name="Mascagni F."/>
            <person name="Usai G."/>
            <person name="Natali L."/>
            <person name="Bassil N."/>
            <person name="Fernandez G.E."/>
            <person name="Lomsadze A."/>
            <person name="Armour M."/>
            <person name="Olukolu B."/>
            <person name="Poorten T."/>
            <person name="Britton C."/>
            <person name="Davik J."/>
            <person name="Ashrafi H."/>
            <person name="Aiden E.L."/>
            <person name="Borodovsky M."/>
            <person name="Worthington M."/>
        </authorList>
    </citation>
    <scope>NUCLEOTIDE SEQUENCE [LARGE SCALE GENOMIC DNA]</scope>
    <source>
        <strain evidence="3">PI 553951</strain>
    </source>
</reference>
<evidence type="ECO:0000313" key="3">
    <source>
        <dbReference type="EMBL" id="KAK9949818.1"/>
    </source>
</evidence>
<keyword evidence="2" id="KW-0134">Cell wall</keyword>
<dbReference type="InterPro" id="IPR012334">
    <property type="entry name" value="Pectin_lyas_fold"/>
</dbReference>
<name>A0AAW1YMA9_RUBAR</name>
<keyword evidence="2" id="KW-0964">Secreted</keyword>
<sequence>MSLNSQMFHIVINGCQDVHIQSVKVIAAGNSPTPTASMSNYQEMLLSSTPPSKLGTIVSRLAPAPRTYGWNASHADLVTALA</sequence>
<evidence type="ECO:0000256" key="2">
    <source>
        <dbReference type="ARBA" id="ARBA00022512"/>
    </source>
</evidence>
<dbReference type="EMBL" id="JBEDUW010000001">
    <property type="protein sequence ID" value="KAK9949818.1"/>
    <property type="molecule type" value="Genomic_DNA"/>
</dbReference>
<accession>A0AAW1YMA9</accession>
<comment type="caution">
    <text evidence="3">The sequence shown here is derived from an EMBL/GenBank/DDBJ whole genome shotgun (WGS) entry which is preliminary data.</text>
</comment>
<dbReference type="Proteomes" id="UP001457282">
    <property type="component" value="Unassembled WGS sequence"/>
</dbReference>
<keyword evidence="4" id="KW-1185">Reference proteome</keyword>
<evidence type="ECO:0000256" key="1">
    <source>
        <dbReference type="ARBA" id="ARBA00004191"/>
    </source>
</evidence>
<gene>
    <name evidence="3" type="ORF">M0R45_005329</name>
</gene>
<proteinExistence type="predicted"/>
<protein>
    <submittedName>
        <fullName evidence="3">Uncharacterized protein</fullName>
    </submittedName>
</protein>
<evidence type="ECO:0000313" key="4">
    <source>
        <dbReference type="Proteomes" id="UP001457282"/>
    </source>
</evidence>
<comment type="subcellular location">
    <subcellularLocation>
        <location evidence="1">Secreted</location>
        <location evidence="1">Cell wall</location>
    </subcellularLocation>
</comment>
<organism evidence="3 4">
    <name type="scientific">Rubus argutus</name>
    <name type="common">Southern blackberry</name>
    <dbReference type="NCBI Taxonomy" id="59490"/>
    <lineage>
        <taxon>Eukaryota</taxon>
        <taxon>Viridiplantae</taxon>
        <taxon>Streptophyta</taxon>
        <taxon>Embryophyta</taxon>
        <taxon>Tracheophyta</taxon>
        <taxon>Spermatophyta</taxon>
        <taxon>Magnoliopsida</taxon>
        <taxon>eudicotyledons</taxon>
        <taxon>Gunneridae</taxon>
        <taxon>Pentapetalae</taxon>
        <taxon>rosids</taxon>
        <taxon>fabids</taxon>
        <taxon>Rosales</taxon>
        <taxon>Rosaceae</taxon>
        <taxon>Rosoideae</taxon>
        <taxon>Rosoideae incertae sedis</taxon>
        <taxon>Rubus</taxon>
    </lineage>
</organism>